<organism evidence="2 3">
    <name type="scientific">Mycena chlorophos</name>
    <name type="common">Agaric fungus</name>
    <name type="synonym">Agaricus chlorophos</name>
    <dbReference type="NCBI Taxonomy" id="658473"/>
    <lineage>
        <taxon>Eukaryota</taxon>
        <taxon>Fungi</taxon>
        <taxon>Dikarya</taxon>
        <taxon>Basidiomycota</taxon>
        <taxon>Agaricomycotina</taxon>
        <taxon>Agaricomycetes</taxon>
        <taxon>Agaricomycetidae</taxon>
        <taxon>Agaricales</taxon>
        <taxon>Marasmiineae</taxon>
        <taxon>Mycenaceae</taxon>
        <taxon>Mycena</taxon>
    </lineage>
</organism>
<dbReference type="Proteomes" id="UP000613580">
    <property type="component" value="Unassembled WGS sequence"/>
</dbReference>
<feature type="compositionally biased region" description="Acidic residues" evidence="1">
    <location>
        <begin position="521"/>
        <end position="534"/>
    </location>
</feature>
<dbReference type="EMBL" id="JACAZE010000006">
    <property type="protein sequence ID" value="KAF7314164.1"/>
    <property type="molecule type" value="Genomic_DNA"/>
</dbReference>
<dbReference type="SUPFAM" id="SSF52047">
    <property type="entry name" value="RNI-like"/>
    <property type="match status" value="1"/>
</dbReference>
<accession>A0A8H6TB94</accession>
<feature type="region of interest" description="Disordered" evidence="1">
    <location>
        <begin position="513"/>
        <end position="544"/>
    </location>
</feature>
<dbReference type="OrthoDB" id="3031760at2759"/>
<evidence type="ECO:0000256" key="1">
    <source>
        <dbReference type="SAM" id="MobiDB-lite"/>
    </source>
</evidence>
<evidence type="ECO:0000313" key="3">
    <source>
        <dbReference type="Proteomes" id="UP000613580"/>
    </source>
</evidence>
<dbReference type="AlphaFoldDB" id="A0A8H6TB94"/>
<keyword evidence="3" id="KW-1185">Reference proteome</keyword>
<gene>
    <name evidence="2" type="ORF">HMN09_00575700</name>
</gene>
<reference evidence="2" key="1">
    <citation type="submission" date="2020-05" db="EMBL/GenBank/DDBJ databases">
        <title>Mycena genomes resolve the evolution of fungal bioluminescence.</title>
        <authorList>
            <person name="Tsai I.J."/>
        </authorList>
    </citation>
    <scope>NUCLEOTIDE SEQUENCE</scope>
    <source>
        <strain evidence="2">110903Hualien_Pintung</strain>
    </source>
</reference>
<evidence type="ECO:0000313" key="2">
    <source>
        <dbReference type="EMBL" id="KAF7314164.1"/>
    </source>
</evidence>
<protein>
    <recommendedName>
        <fullName evidence="4">F-box domain-containing protein</fullName>
    </recommendedName>
</protein>
<proteinExistence type="predicted"/>
<dbReference type="InterPro" id="IPR032675">
    <property type="entry name" value="LRR_dom_sf"/>
</dbReference>
<dbReference type="Gene3D" id="3.80.10.10">
    <property type="entry name" value="Ribonuclease Inhibitor"/>
    <property type="match status" value="1"/>
</dbReference>
<name>A0A8H6TB94_MYCCL</name>
<evidence type="ECO:0008006" key="4">
    <source>
        <dbReference type="Google" id="ProtNLM"/>
    </source>
</evidence>
<comment type="caution">
    <text evidence="2">The sequence shown here is derived from an EMBL/GenBank/DDBJ whole genome shotgun (WGS) entry which is preliminary data.</text>
</comment>
<sequence length="544" mass="60501">MHRCLQIPEIVLNVVSQVSPEQDKTLLSFALVCRAFQNAALDELWKGPDDRLFEHLLGCFLSDLFEIIVAPEKVTARLHRPVTRRDWERPSLYCARVRHVTLGFQESAMYANLLGLISISFYGEFLFPRLESLRWDMGNPTAKKRDTDLVGFLRLLVPPTLKTIHLEKPYGALRLMLSILPTISTRVRSLTDVHLGSGSSSGCSTNERAAISDFVVCFDGLRSLSVPAIDSRAWLHLAQLPELKSLTLETCLDAVPALPRDAEKPFAQLTRLSIGVVNVPVALRILLLVGNTPLENLYLAPAFMTTAGQLTTFYAALADTTNLKNTLKSLNQELPRRPPDTTDDDGWGVPRAALVSIAAFSKLTTISMQSFRQFDIDEATLLSLARGWPALKRIRLAQNTRESTLPLNALVGLAALCPHLMEISLTFDTTTIPSLRATGARGERRASLDLLNELTVGHSNVEATQIFEMARFISGLCPALEYLFSENTQPDGIYTRWTQVEELVLKLHQVREEETEWAHADDDDDMGDDEEAENGAENLGQDNP</sequence>